<evidence type="ECO:0000313" key="2">
    <source>
        <dbReference type="Proteomes" id="UP000008281"/>
    </source>
</evidence>
<name>E3M553_CAERE</name>
<protein>
    <recommendedName>
        <fullName evidence="3">F-box associated domain-containing protein</fullName>
    </recommendedName>
</protein>
<keyword evidence="2" id="KW-1185">Reference proteome</keyword>
<dbReference type="HOGENOM" id="CLU_1564342_0_0_1"/>
<reference evidence="1" key="1">
    <citation type="submission" date="2007-07" db="EMBL/GenBank/DDBJ databases">
        <title>PCAP assembly of the Caenorhabditis remanei genome.</title>
        <authorList>
            <consortium name="The Caenorhabditis remanei Sequencing Consortium"/>
            <person name="Wilson R.K."/>
        </authorList>
    </citation>
    <scope>NUCLEOTIDE SEQUENCE [LARGE SCALE GENOMIC DNA]</scope>
    <source>
        <strain evidence="1">PB4641</strain>
    </source>
</reference>
<proteinExistence type="predicted"/>
<dbReference type="OrthoDB" id="5911164at2759"/>
<dbReference type="EMBL" id="DS268425">
    <property type="protein sequence ID" value="EFO92375.1"/>
    <property type="molecule type" value="Genomic_DNA"/>
</dbReference>
<evidence type="ECO:0008006" key="3">
    <source>
        <dbReference type="Google" id="ProtNLM"/>
    </source>
</evidence>
<dbReference type="Proteomes" id="UP000008281">
    <property type="component" value="Unassembled WGS sequence"/>
</dbReference>
<dbReference type="InParanoid" id="E3M553"/>
<evidence type="ECO:0000313" key="1">
    <source>
        <dbReference type="EMBL" id="EFO92375.1"/>
    </source>
</evidence>
<sequence length="171" mass="20261">MKDLYTSCWTPKEDPVKFKIFWNERTCFDHNLRLFTTGPDDIEVIERWVMYLSDLFNASLNKLHLNSEYFGIEENKRIINAFGTEGSMTTFVLEHGDVKGEEDEELIQQTFDINSMKIELLESSFANNEFKIIMNKWKNGWNPNWSSMKIEFSETLDVEDFVNENLFENEV</sequence>
<organism evidence="2">
    <name type="scientific">Caenorhabditis remanei</name>
    <name type="common">Caenorhabditis vulgaris</name>
    <dbReference type="NCBI Taxonomy" id="31234"/>
    <lineage>
        <taxon>Eukaryota</taxon>
        <taxon>Metazoa</taxon>
        <taxon>Ecdysozoa</taxon>
        <taxon>Nematoda</taxon>
        <taxon>Chromadorea</taxon>
        <taxon>Rhabditida</taxon>
        <taxon>Rhabditina</taxon>
        <taxon>Rhabditomorpha</taxon>
        <taxon>Rhabditoidea</taxon>
        <taxon>Rhabditidae</taxon>
        <taxon>Peloderinae</taxon>
        <taxon>Caenorhabditis</taxon>
    </lineage>
</organism>
<dbReference type="AlphaFoldDB" id="E3M553"/>
<gene>
    <name evidence="1" type="ORF">CRE_10845</name>
</gene>
<accession>E3M553</accession>